<dbReference type="GeneID" id="85357290"/>
<proteinExistence type="predicted"/>
<reference evidence="1" key="1">
    <citation type="submission" date="2023-06" db="EMBL/GenBank/DDBJ databases">
        <authorList>
            <consortium name="Lawrence Berkeley National Laboratory"/>
            <person name="Ahrendt S."/>
            <person name="Sahu N."/>
            <person name="Indic B."/>
            <person name="Wong-Bajracharya J."/>
            <person name="Merenyi Z."/>
            <person name="Ke H.-M."/>
            <person name="Monk M."/>
            <person name="Kocsube S."/>
            <person name="Drula E."/>
            <person name="Lipzen A."/>
            <person name="Balint B."/>
            <person name="Henrissat B."/>
            <person name="Andreopoulos B."/>
            <person name="Martin F.M."/>
            <person name="Harder C.B."/>
            <person name="Rigling D."/>
            <person name="Ford K.L."/>
            <person name="Foster G.D."/>
            <person name="Pangilinan J."/>
            <person name="Papanicolaou A."/>
            <person name="Barry K."/>
            <person name="LaButti K."/>
            <person name="Viragh M."/>
            <person name="Koriabine M."/>
            <person name="Yan M."/>
            <person name="Riley R."/>
            <person name="Champramary S."/>
            <person name="Plett K.L."/>
            <person name="Tsai I.J."/>
            <person name="Slot J."/>
            <person name="Sipos G."/>
            <person name="Plett J."/>
            <person name="Nagy L.G."/>
            <person name="Grigoriev I.V."/>
        </authorList>
    </citation>
    <scope>NUCLEOTIDE SEQUENCE</scope>
    <source>
        <strain evidence="1">CCBAS 213</strain>
    </source>
</reference>
<accession>A0AA39K1U0</accession>
<dbReference type="EMBL" id="JAUEPS010000030">
    <property type="protein sequence ID" value="KAK0452828.1"/>
    <property type="molecule type" value="Genomic_DNA"/>
</dbReference>
<protein>
    <recommendedName>
        <fullName evidence="3">F-box domain-containing protein</fullName>
    </recommendedName>
</protein>
<dbReference type="SUPFAM" id="SSF52047">
    <property type="entry name" value="RNI-like"/>
    <property type="match status" value="1"/>
</dbReference>
<evidence type="ECO:0008006" key="3">
    <source>
        <dbReference type="Google" id="ProtNLM"/>
    </source>
</evidence>
<gene>
    <name evidence="1" type="ORF">EV420DRAFT_1558511</name>
</gene>
<sequence length="548" mass="61760">MPAGRLYCTSCTTPYNLTNITSKYGSSKFSELPAGLTRLLQTNEPPPYQDLLSHRTSLKLVHDVLSDIDDLKAWRERIVLREQQYQSLLSPARRLPNEILREIFLCTKEIAGEYDLFDTSVGPWVLGAVCQSWRYVSTTKCPEIWTGFGITVWGLHKREPRAPVSLLKTAIGRTGNKDIDFSFDCILVETCNSNVSRLFFEVLQESPRWAVVRLFLHKKLLSPLRQVVEPFSRLSALAFGIKNLAPIDNVNLDVFEDCPNLSVVHLLSSPCPTRLSIPYSQLTSFSDIVTKGTETLHAHYLDIIRQSPHLRTISLPYSIPPTHPFATPAEDTRIIHNSIQELSIAENLLFVALQLPQLTILHVGTSTFFNRDGGTTLTNIAGMLEASKCSLTELSLTNIPITHNILAILQLSPLLSTLKFLFTDWCQSSVAARLKLDDLLIKLALYTHGSGYNFVPQLETFDVSICEEHDLHVGFISPKLVDMVLSRCLKHDASPLKGVNVNISVPKLDEELWYMNTDRMQELRECGERGVTIDLAVQDNEKQVWKYV</sequence>
<dbReference type="AlphaFoldDB" id="A0AA39K1U0"/>
<evidence type="ECO:0000313" key="2">
    <source>
        <dbReference type="Proteomes" id="UP001175211"/>
    </source>
</evidence>
<organism evidence="1 2">
    <name type="scientific">Armillaria tabescens</name>
    <name type="common">Ringless honey mushroom</name>
    <name type="synonym">Agaricus tabescens</name>
    <dbReference type="NCBI Taxonomy" id="1929756"/>
    <lineage>
        <taxon>Eukaryota</taxon>
        <taxon>Fungi</taxon>
        <taxon>Dikarya</taxon>
        <taxon>Basidiomycota</taxon>
        <taxon>Agaricomycotina</taxon>
        <taxon>Agaricomycetes</taxon>
        <taxon>Agaricomycetidae</taxon>
        <taxon>Agaricales</taxon>
        <taxon>Marasmiineae</taxon>
        <taxon>Physalacriaceae</taxon>
        <taxon>Desarmillaria</taxon>
    </lineage>
</organism>
<name>A0AA39K1U0_ARMTA</name>
<evidence type="ECO:0000313" key="1">
    <source>
        <dbReference type="EMBL" id="KAK0452828.1"/>
    </source>
</evidence>
<dbReference type="Proteomes" id="UP001175211">
    <property type="component" value="Unassembled WGS sequence"/>
</dbReference>
<keyword evidence="2" id="KW-1185">Reference proteome</keyword>
<comment type="caution">
    <text evidence="1">The sequence shown here is derived from an EMBL/GenBank/DDBJ whole genome shotgun (WGS) entry which is preliminary data.</text>
</comment>
<dbReference type="RefSeq" id="XP_060328164.1">
    <property type="nucleotide sequence ID" value="XM_060473742.1"/>
</dbReference>